<dbReference type="Gene3D" id="1.25.40.10">
    <property type="entry name" value="Tetratricopeptide repeat domain"/>
    <property type="match status" value="1"/>
</dbReference>
<dbReference type="AlphaFoldDB" id="A0A2X2ITD8"/>
<gene>
    <name evidence="1" type="ORF">NCTC11343_02049</name>
</gene>
<proteinExistence type="predicted"/>
<dbReference type="RefSeq" id="WP_218565335.1">
    <property type="nucleotide sequence ID" value="NZ_UAUU01000008.1"/>
</dbReference>
<sequence>MVSNTRIEMADQRSTARLSINQLMKQAKLLESEGKLEDAVKNYHTVIAKDKLHTAAYNRLMIVYHRQKMYKKELSTIKKALAAYENDLLKDQRKWKKLNGGSADLSQRLAKVLGLMQEDGLPRYEEPQVMAWRKRLGKIEQSIKKAKGVKT</sequence>
<dbReference type="Proteomes" id="UP000251241">
    <property type="component" value="Unassembled WGS sequence"/>
</dbReference>
<dbReference type="InterPro" id="IPR019734">
    <property type="entry name" value="TPR_rpt"/>
</dbReference>
<accession>A0A2X2ITD8</accession>
<dbReference type="SMART" id="SM00028">
    <property type="entry name" value="TPR"/>
    <property type="match status" value="2"/>
</dbReference>
<dbReference type="EMBL" id="UAUU01000008">
    <property type="protein sequence ID" value="SPZ85487.1"/>
    <property type="molecule type" value="Genomic_DNA"/>
</dbReference>
<protein>
    <submittedName>
        <fullName evidence="1">Uncharacterized protein</fullName>
    </submittedName>
</protein>
<dbReference type="SUPFAM" id="SSF48452">
    <property type="entry name" value="TPR-like"/>
    <property type="match status" value="1"/>
</dbReference>
<evidence type="ECO:0000313" key="1">
    <source>
        <dbReference type="EMBL" id="SPZ85487.1"/>
    </source>
</evidence>
<organism evidence="1 2">
    <name type="scientific">Sphingobacterium multivorum</name>
    <dbReference type="NCBI Taxonomy" id="28454"/>
    <lineage>
        <taxon>Bacteria</taxon>
        <taxon>Pseudomonadati</taxon>
        <taxon>Bacteroidota</taxon>
        <taxon>Sphingobacteriia</taxon>
        <taxon>Sphingobacteriales</taxon>
        <taxon>Sphingobacteriaceae</taxon>
        <taxon>Sphingobacterium</taxon>
    </lineage>
</organism>
<dbReference type="InterPro" id="IPR011990">
    <property type="entry name" value="TPR-like_helical_dom_sf"/>
</dbReference>
<evidence type="ECO:0000313" key="2">
    <source>
        <dbReference type="Proteomes" id="UP000251241"/>
    </source>
</evidence>
<reference evidence="1 2" key="1">
    <citation type="submission" date="2018-06" db="EMBL/GenBank/DDBJ databases">
        <authorList>
            <consortium name="Pathogen Informatics"/>
            <person name="Doyle S."/>
        </authorList>
    </citation>
    <scope>NUCLEOTIDE SEQUENCE [LARGE SCALE GENOMIC DNA]</scope>
    <source>
        <strain evidence="1 2">NCTC11343</strain>
    </source>
</reference>
<name>A0A2X2ITD8_SPHMU</name>